<keyword evidence="2" id="KW-0472">Membrane</keyword>
<accession>A0A1Y1YZQ9</accession>
<gene>
    <name evidence="3" type="ORF">K493DRAFT_68940</name>
</gene>
<organism evidence="3 4">
    <name type="scientific">Basidiobolus meristosporus CBS 931.73</name>
    <dbReference type="NCBI Taxonomy" id="1314790"/>
    <lineage>
        <taxon>Eukaryota</taxon>
        <taxon>Fungi</taxon>
        <taxon>Fungi incertae sedis</taxon>
        <taxon>Zoopagomycota</taxon>
        <taxon>Entomophthoromycotina</taxon>
        <taxon>Basidiobolomycetes</taxon>
        <taxon>Basidiobolales</taxon>
        <taxon>Basidiobolaceae</taxon>
        <taxon>Basidiobolus</taxon>
    </lineage>
</organism>
<evidence type="ECO:0000313" key="4">
    <source>
        <dbReference type="Proteomes" id="UP000193498"/>
    </source>
</evidence>
<evidence type="ECO:0000313" key="3">
    <source>
        <dbReference type="EMBL" id="ORY03528.1"/>
    </source>
</evidence>
<sequence>MESQTVMKDSFSKLQDKKALLEEDIHIIQQEFHRRESVLFEKEKKLDELSQKILAFEAEGIKPGSPPSTPGGDLTKMATGHSVNPCTKALMLVTVWTAGIYLLFAVLSTIWTRQVVGPVGIY</sequence>
<feature type="transmembrane region" description="Helical" evidence="2">
    <location>
        <begin position="89"/>
        <end position="111"/>
    </location>
</feature>
<keyword evidence="4" id="KW-1185">Reference proteome</keyword>
<proteinExistence type="predicted"/>
<dbReference type="EMBL" id="MCFE01000045">
    <property type="protein sequence ID" value="ORY03528.1"/>
    <property type="molecule type" value="Genomic_DNA"/>
</dbReference>
<protein>
    <submittedName>
        <fullName evidence="3">Uncharacterized protein</fullName>
    </submittedName>
</protein>
<dbReference type="Proteomes" id="UP000193498">
    <property type="component" value="Unassembled WGS sequence"/>
</dbReference>
<comment type="caution">
    <text evidence="3">The sequence shown here is derived from an EMBL/GenBank/DDBJ whole genome shotgun (WGS) entry which is preliminary data.</text>
</comment>
<reference evidence="3 4" key="1">
    <citation type="submission" date="2016-07" db="EMBL/GenBank/DDBJ databases">
        <title>Pervasive Adenine N6-methylation of Active Genes in Fungi.</title>
        <authorList>
            <consortium name="DOE Joint Genome Institute"/>
            <person name="Mondo S.J."/>
            <person name="Dannebaum R.O."/>
            <person name="Kuo R.C."/>
            <person name="Labutti K."/>
            <person name="Haridas S."/>
            <person name="Kuo A."/>
            <person name="Salamov A."/>
            <person name="Ahrendt S.R."/>
            <person name="Lipzen A."/>
            <person name="Sullivan W."/>
            <person name="Andreopoulos W.B."/>
            <person name="Clum A."/>
            <person name="Lindquist E."/>
            <person name="Daum C."/>
            <person name="Ramamoorthy G.K."/>
            <person name="Gryganskyi A."/>
            <person name="Culley D."/>
            <person name="Magnuson J.K."/>
            <person name="James T.Y."/>
            <person name="O'Malley M.A."/>
            <person name="Stajich J.E."/>
            <person name="Spatafora J.W."/>
            <person name="Visel A."/>
            <person name="Grigoriev I.V."/>
        </authorList>
    </citation>
    <scope>NUCLEOTIDE SEQUENCE [LARGE SCALE GENOMIC DNA]</scope>
    <source>
        <strain evidence="3 4">CBS 931.73</strain>
    </source>
</reference>
<dbReference type="AlphaFoldDB" id="A0A1Y1YZQ9"/>
<evidence type="ECO:0000256" key="1">
    <source>
        <dbReference type="SAM" id="Coils"/>
    </source>
</evidence>
<feature type="coiled-coil region" evidence="1">
    <location>
        <begin position="11"/>
        <end position="59"/>
    </location>
</feature>
<name>A0A1Y1YZQ9_9FUNG</name>
<keyword evidence="2" id="KW-0812">Transmembrane</keyword>
<keyword evidence="1" id="KW-0175">Coiled coil</keyword>
<evidence type="ECO:0000256" key="2">
    <source>
        <dbReference type="SAM" id="Phobius"/>
    </source>
</evidence>
<dbReference type="InParanoid" id="A0A1Y1YZQ9"/>
<keyword evidence="2" id="KW-1133">Transmembrane helix</keyword>